<organism evidence="2 3">
    <name type="scientific">Hydnum rufescens UP504</name>
    <dbReference type="NCBI Taxonomy" id="1448309"/>
    <lineage>
        <taxon>Eukaryota</taxon>
        <taxon>Fungi</taxon>
        <taxon>Dikarya</taxon>
        <taxon>Basidiomycota</taxon>
        <taxon>Agaricomycotina</taxon>
        <taxon>Agaricomycetes</taxon>
        <taxon>Cantharellales</taxon>
        <taxon>Hydnaceae</taxon>
        <taxon>Hydnum</taxon>
    </lineage>
</organism>
<comment type="caution">
    <text evidence="2">The sequence shown here is derived from an EMBL/GenBank/DDBJ whole genome shotgun (WGS) entry which is preliminary data.</text>
</comment>
<name>A0A9P6AFM5_9AGAM</name>
<dbReference type="EMBL" id="MU129237">
    <property type="protein sequence ID" value="KAF9504329.1"/>
    <property type="molecule type" value="Genomic_DNA"/>
</dbReference>
<evidence type="ECO:0000256" key="1">
    <source>
        <dbReference type="SAM" id="MobiDB-lite"/>
    </source>
</evidence>
<protein>
    <submittedName>
        <fullName evidence="2">Uncharacterized protein</fullName>
    </submittedName>
</protein>
<sequence>MVSPGILNPVTSPLTAAVSGEGGAGASPAGISELTVQPQNNVNVGGWNEACKMFTWLVTARNICLNQVMSKMEVTNAVNDSLADWDLTKGLTHAPDNQPSSPPSITLPGKSSTAKQSTTEVGSTVLTLSEAVIQPGRSFDALLASGEYAAPDLVQHVHNLQYAPLPMFAVKEMHERRLSNIAYPTKIEVDIITSKKKTVINTDDFATMEQSITHDEFIECYKGFTHVHQEVFPAERCLFLHEFFKCPGLFSVISCFDAYMRLTWIQPHGHFAMDSDDTFRVLEQFDWEVHEEHEADTWRMHMGGSQRCSASPGLRFHTGNERAPSSARCILCAKAGHLAPTCTVRSSKCTFKNGALTSKADNHCVCFLFNTAKGCIKGHEHNHVCSICLASTHSAQKCSVAL</sequence>
<dbReference type="Proteomes" id="UP000886523">
    <property type="component" value="Unassembled WGS sequence"/>
</dbReference>
<accession>A0A9P6AFM5</accession>
<proteinExistence type="predicted"/>
<dbReference type="AlphaFoldDB" id="A0A9P6AFM5"/>
<keyword evidence="3" id="KW-1185">Reference proteome</keyword>
<evidence type="ECO:0000313" key="3">
    <source>
        <dbReference type="Proteomes" id="UP000886523"/>
    </source>
</evidence>
<reference evidence="2" key="1">
    <citation type="journal article" date="2020" name="Nat. Commun.">
        <title>Large-scale genome sequencing of mycorrhizal fungi provides insights into the early evolution of symbiotic traits.</title>
        <authorList>
            <person name="Miyauchi S."/>
            <person name="Kiss E."/>
            <person name="Kuo A."/>
            <person name="Drula E."/>
            <person name="Kohler A."/>
            <person name="Sanchez-Garcia M."/>
            <person name="Morin E."/>
            <person name="Andreopoulos B."/>
            <person name="Barry K.W."/>
            <person name="Bonito G."/>
            <person name="Buee M."/>
            <person name="Carver A."/>
            <person name="Chen C."/>
            <person name="Cichocki N."/>
            <person name="Clum A."/>
            <person name="Culley D."/>
            <person name="Crous P.W."/>
            <person name="Fauchery L."/>
            <person name="Girlanda M."/>
            <person name="Hayes R.D."/>
            <person name="Keri Z."/>
            <person name="LaButti K."/>
            <person name="Lipzen A."/>
            <person name="Lombard V."/>
            <person name="Magnuson J."/>
            <person name="Maillard F."/>
            <person name="Murat C."/>
            <person name="Nolan M."/>
            <person name="Ohm R.A."/>
            <person name="Pangilinan J."/>
            <person name="Pereira M.F."/>
            <person name="Perotto S."/>
            <person name="Peter M."/>
            <person name="Pfister S."/>
            <person name="Riley R."/>
            <person name="Sitrit Y."/>
            <person name="Stielow J.B."/>
            <person name="Szollosi G."/>
            <person name="Zifcakova L."/>
            <person name="Stursova M."/>
            <person name="Spatafora J.W."/>
            <person name="Tedersoo L."/>
            <person name="Vaario L.M."/>
            <person name="Yamada A."/>
            <person name="Yan M."/>
            <person name="Wang P."/>
            <person name="Xu J."/>
            <person name="Bruns T."/>
            <person name="Baldrian P."/>
            <person name="Vilgalys R."/>
            <person name="Dunand C."/>
            <person name="Henrissat B."/>
            <person name="Grigoriev I.V."/>
            <person name="Hibbett D."/>
            <person name="Nagy L.G."/>
            <person name="Martin F.M."/>
        </authorList>
    </citation>
    <scope>NUCLEOTIDE SEQUENCE</scope>
    <source>
        <strain evidence="2">UP504</strain>
    </source>
</reference>
<evidence type="ECO:0000313" key="2">
    <source>
        <dbReference type="EMBL" id="KAF9504329.1"/>
    </source>
</evidence>
<feature type="region of interest" description="Disordered" evidence="1">
    <location>
        <begin position="89"/>
        <end position="116"/>
    </location>
</feature>
<gene>
    <name evidence="2" type="ORF">BS47DRAFT_1355341</name>
</gene>